<dbReference type="AlphaFoldDB" id="A0A931I7U9"/>
<reference evidence="1" key="1">
    <citation type="submission" date="2020-11" db="EMBL/GenBank/DDBJ databases">
        <title>Nocardia NEAU-351.nov., a novel actinomycete isolated from the cow dung.</title>
        <authorList>
            <person name="Zhang X."/>
        </authorList>
    </citation>
    <scope>NUCLEOTIDE SEQUENCE</scope>
    <source>
        <strain evidence="1">NEAU-351</strain>
    </source>
</reference>
<comment type="caution">
    <text evidence="1">The sequence shown here is derived from an EMBL/GenBank/DDBJ whole genome shotgun (WGS) entry which is preliminary data.</text>
</comment>
<evidence type="ECO:0000313" key="2">
    <source>
        <dbReference type="Proteomes" id="UP000655751"/>
    </source>
</evidence>
<gene>
    <name evidence="1" type="ORF">IT779_01745</name>
</gene>
<proteinExistence type="predicted"/>
<dbReference type="RefSeq" id="WP_196147336.1">
    <property type="nucleotide sequence ID" value="NZ_JADMLG010000001.1"/>
</dbReference>
<accession>A0A931I7U9</accession>
<dbReference type="EMBL" id="JADMLG010000001">
    <property type="protein sequence ID" value="MBH0775008.1"/>
    <property type="molecule type" value="Genomic_DNA"/>
</dbReference>
<organism evidence="1 2">
    <name type="scientific">Nocardia bovistercoris</name>
    <dbReference type="NCBI Taxonomy" id="2785916"/>
    <lineage>
        <taxon>Bacteria</taxon>
        <taxon>Bacillati</taxon>
        <taxon>Actinomycetota</taxon>
        <taxon>Actinomycetes</taxon>
        <taxon>Mycobacteriales</taxon>
        <taxon>Nocardiaceae</taxon>
        <taxon>Nocardia</taxon>
    </lineage>
</organism>
<name>A0A931I7U9_9NOCA</name>
<keyword evidence="2" id="KW-1185">Reference proteome</keyword>
<dbReference type="Proteomes" id="UP000655751">
    <property type="component" value="Unassembled WGS sequence"/>
</dbReference>
<sequence length="575" mass="63703">MSRNQPSRLWTDAELEQLRDQVLLTAREYREPDKIRELVSKLPSGHDLDADTKWNGTAREIWRDVLTNANSRGIVDDLLIVVGEDPLSVGIHNDLRLFLDRLYRENVESDSRPAATATFDAFRIPASYRRQSAGIQYPPVHEHLRCRLDVRIGLRRGPHVTLVADAADNDLRSALNRVEDRLSRWDVPRWVPRTWWSMVAHSAPPTNTDELDHHLVTESADWRRRDETEDIGIVLSFPDGYPMPSAKKYIDAIRSRVPNAAVVGWIPRTRAGDAADSAADLAEMTGADEFLLRLPVPRSPTNRGMRRPVHDGGAHTALVAALLEDGAYGLPGEDRDALPLPDDAPPRGFARQLVEELNAEDPWKTAEYEVLAAVREFRPDLFPALLAECAAKRIDPQRLSSLRIAARTDEDMDSWITAAGGRLPLPGTDIPSRSIDPATADAVVLGLVRRGDTATAGLWVPYASVTVAHVIEALHSGIDATAFVHDATADQTVAAMRANFASAVDLSRVPNGRVRPGCWAVLARRGITDDIRAFVEQLDDQLRRVLEGTVAPSLLEEESITPLRNGFWPPLVTPD</sequence>
<evidence type="ECO:0000313" key="1">
    <source>
        <dbReference type="EMBL" id="MBH0775008.1"/>
    </source>
</evidence>
<protein>
    <submittedName>
        <fullName evidence="1">Uncharacterized protein</fullName>
    </submittedName>
</protein>